<dbReference type="NCBIfam" id="NF002600">
    <property type="entry name" value="PRK02256.1"/>
    <property type="match status" value="1"/>
</dbReference>
<dbReference type="RefSeq" id="WP_084233108.1">
    <property type="nucleotide sequence ID" value="NZ_FWXW01000001.1"/>
</dbReference>
<dbReference type="Gene3D" id="2.30.250.10">
    <property type="entry name" value="Aminopeptidase i, Domain 2"/>
    <property type="match status" value="1"/>
</dbReference>
<dbReference type="GO" id="GO:0006508">
    <property type="term" value="P:proteolysis"/>
    <property type="evidence" value="ECO:0007669"/>
    <property type="project" value="UniProtKB-KW"/>
</dbReference>
<evidence type="ECO:0000256" key="5">
    <source>
        <dbReference type="ARBA" id="ARBA00022723"/>
    </source>
</evidence>
<dbReference type="Gene3D" id="3.40.630.10">
    <property type="entry name" value="Zn peptidases"/>
    <property type="match status" value="1"/>
</dbReference>
<accession>A0A1W1YJA3</accession>
<proteinExistence type="inferred from homology"/>
<evidence type="ECO:0000256" key="9">
    <source>
        <dbReference type="RuleBase" id="RU004386"/>
    </source>
</evidence>
<dbReference type="EMBL" id="FWXW01000001">
    <property type="protein sequence ID" value="SMC36247.1"/>
    <property type="molecule type" value="Genomic_DNA"/>
</dbReference>
<evidence type="ECO:0000256" key="8">
    <source>
        <dbReference type="ARBA" id="ARBA00023049"/>
    </source>
</evidence>
<evidence type="ECO:0000256" key="3">
    <source>
        <dbReference type="ARBA" id="ARBA00022438"/>
    </source>
</evidence>
<dbReference type="GO" id="GO:0008237">
    <property type="term" value="F:metallopeptidase activity"/>
    <property type="evidence" value="ECO:0007669"/>
    <property type="project" value="UniProtKB-KW"/>
</dbReference>
<dbReference type="GO" id="GO:0008270">
    <property type="term" value="F:zinc ion binding"/>
    <property type="evidence" value="ECO:0007669"/>
    <property type="project" value="InterPro"/>
</dbReference>
<dbReference type="Pfam" id="PF02127">
    <property type="entry name" value="Peptidase_M18"/>
    <property type="match status" value="1"/>
</dbReference>
<dbReference type="GO" id="GO:0004177">
    <property type="term" value="F:aminopeptidase activity"/>
    <property type="evidence" value="ECO:0007669"/>
    <property type="project" value="UniProtKB-KW"/>
</dbReference>
<dbReference type="OrthoDB" id="89722at2"/>
<keyword evidence="3 9" id="KW-0031">Aminopeptidase</keyword>
<keyword evidence="6 9" id="KW-0378">Hydrolase</keyword>
<dbReference type="EC" id="3.4.11.-" evidence="10"/>
<evidence type="ECO:0000256" key="10">
    <source>
        <dbReference type="RuleBase" id="RU004387"/>
    </source>
</evidence>
<evidence type="ECO:0000256" key="7">
    <source>
        <dbReference type="ARBA" id="ARBA00022833"/>
    </source>
</evidence>
<dbReference type="SUPFAM" id="SSF101821">
    <property type="entry name" value="Aminopeptidase/glucanase lid domain"/>
    <property type="match status" value="1"/>
</dbReference>
<evidence type="ECO:0000313" key="12">
    <source>
        <dbReference type="Proteomes" id="UP000192790"/>
    </source>
</evidence>
<keyword evidence="4 9" id="KW-0645">Protease</keyword>
<protein>
    <recommendedName>
        <fullName evidence="10">M18 family aminopeptidase</fullName>
        <ecNumber evidence="10">3.4.11.-</ecNumber>
    </recommendedName>
</protein>
<dbReference type="PANTHER" id="PTHR28570">
    <property type="entry name" value="ASPARTYL AMINOPEPTIDASE"/>
    <property type="match status" value="1"/>
</dbReference>
<sequence length="471" mass="51399">MDNKVESAFEKVKNELFYQQKNSFDLVSPEDLNQCNLYCSGYKRFLDESKTEREAVAVSIRLAEEKGFRPYVRGMAVKAGDKLYFNNRDKALILAVVGTRPLSDGVHIGAAHIDAPRLDLKQHPLYEEAEMAYFKTHYYGGVRKYQWVAVPLELRGAVALKDGSVVNVSVGAGPDDPLFVITDLLPHLASEQSKKPLGEAIPGESLNILLGSRPFPGTEKDTERVKLMAMSLIHEKYGITEADFLSADLCMVPAMNARDLGFDRSLIGAYGHDDRVCAYAAFAALLGAEAPEFTAVCVLADKEETGSDGVSGMQSAAFDTFIGDLCRTQGVTLDACFEKSRCLSADVTVAFDPSFPEVYEKRNAARINYGVGLCKYTGSRGKSGSSDASAELIAYFRGLFDKNNVSWQMAEMGAVDAGGGGTVAKYMANRNIDTLDAGVAVLSMHSPYEVVSKLDCYMTYKSLLVFYKAGE</sequence>
<keyword evidence="7 9" id="KW-0862">Zinc</keyword>
<name>A0A1W1YJA3_9FIRM</name>
<dbReference type="InterPro" id="IPR023358">
    <property type="entry name" value="Peptidase_M18_dom2"/>
</dbReference>
<comment type="cofactor">
    <cofactor evidence="1 10">
        <name>Zn(2+)</name>
        <dbReference type="ChEBI" id="CHEBI:29105"/>
    </cofactor>
</comment>
<evidence type="ECO:0000256" key="4">
    <source>
        <dbReference type="ARBA" id="ARBA00022670"/>
    </source>
</evidence>
<keyword evidence="5 9" id="KW-0479">Metal-binding</keyword>
<dbReference type="PRINTS" id="PR00932">
    <property type="entry name" value="AMINO1PTASE"/>
</dbReference>
<dbReference type="GO" id="GO:0005737">
    <property type="term" value="C:cytoplasm"/>
    <property type="evidence" value="ECO:0007669"/>
    <property type="project" value="UniProtKB-ARBA"/>
</dbReference>
<organism evidence="11 12">
    <name type="scientific">Papillibacter cinnamivorans DSM 12816</name>
    <dbReference type="NCBI Taxonomy" id="1122930"/>
    <lineage>
        <taxon>Bacteria</taxon>
        <taxon>Bacillati</taxon>
        <taxon>Bacillota</taxon>
        <taxon>Clostridia</taxon>
        <taxon>Eubacteriales</taxon>
        <taxon>Oscillospiraceae</taxon>
        <taxon>Papillibacter</taxon>
    </lineage>
</organism>
<reference evidence="11 12" key="1">
    <citation type="submission" date="2017-04" db="EMBL/GenBank/DDBJ databases">
        <authorList>
            <person name="Afonso C.L."/>
            <person name="Miller P.J."/>
            <person name="Scott M.A."/>
            <person name="Spackman E."/>
            <person name="Goraichik I."/>
            <person name="Dimitrov K.M."/>
            <person name="Suarez D.L."/>
            <person name="Swayne D.E."/>
        </authorList>
    </citation>
    <scope>NUCLEOTIDE SEQUENCE [LARGE SCALE GENOMIC DNA]</scope>
    <source>
        <strain evidence="11 12">DSM 12816</strain>
    </source>
</reference>
<comment type="similarity">
    <text evidence="2 9">Belongs to the peptidase M18 family.</text>
</comment>
<evidence type="ECO:0000256" key="6">
    <source>
        <dbReference type="ARBA" id="ARBA00022801"/>
    </source>
</evidence>
<dbReference type="InterPro" id="IPR001948">
    <property type="entry name" value="Peptidase_M18"/>
</dbReference>
<dbReference type="AlphaFoldDB" id="A0A1W1YJA3"/>
<dbReference type="SUPFAM" id="SSF53187">
    <property type="entry name" value="Zn-dependent exopeptidases"/>
    <property type="match status" value="1"/>
</dbReference>
<keyword evidence="12" id="KW-1185">Reference proteome</keyword>
<evidence type="ECO:0000313" key="11">
    <source>
        <dbReference type="EMBL" id="SMC36247.1"/>
    </source>
</evidence>
<gene>
    <name evidence="11" type="ORF">SAMN02745168_0466</name>
</gene>
<evidence type="ECO:0000256" key="1">
    <source>
        <dbReference type="ARBA" id="ARBA00001947"/>
    </source>
</evidence>
<dbReference type="STRING" id="1122930.SAMN02745168_0466"/>
<evidence type="ECO:0000256" key="2">
    <source>
        <dbReference type="ARBA" id="ARBA00008290"/>
    </source>
</evidence>
<keyword evidence="8 9" id="KW-0482">Metalloprotease</keyword>
<dbReference type="Proteomes" id="UP000192790">
    <property type="component" value="Unassembled WGS sequence"/>
</dbReference>
<dbReference type="PANTHER" id="PTHR28570:SF2">
    <property type="entry name" value="M18 FAMILY AMINOPEPTIDASE 1-RELATED"/>
    <property type="match status" value="1"/>
</dbReference>